<dbReference type="EMBL" id="ACIL03000016">
    <property type="protein sequence ID" value="ESL02127.1"/>
    <property type="molecule type" value="Genomic_DNA"/>
</dbReference>
<evidence type="ECO:0000313" key="2">
    <source>
        <dbReference type="Proteomes" id="UP000018227"/>
    </source>
</evidence>
<accession>V2Y236</accession>
<dbReference type="AlphaFoldDB" id="V2Y236"/>
<dbReference type="RefSeq" id="WP_023355121.1">
    <property type="nucleotide sequence ID" value="NZ_KI535369.1"/>
</dbReference>
<proteinExistence type="predicted"/>
<gene>
    <name evidence="1" type="ORF">GCWU0000282_002261</name>
</gene>
<organism evidence="1 2">
    <name type="scientific">Catonella morbi ATCC 51271</name>
    <dbReference type="NCBI Taxonomy" id="592026"/>
    <lineage>
        <taxon>Bacteria</taxon>
        <taxon>Bacillati</taxon>
        <taxon>Bacillota</taxon>
        <taxon>Clostridia</taxon>
        <taxon>Lachnospirales</taxon>
        <taxon>Lachnospiraceae</taxon>
        <taxon>Catonella</taxon>
    </lineage>
</organism>
<name>V2Y236_9FIRM</name>
<dbReference type="InterPro" id="IPR011009">
    <property type="entry name" value="Kinase-like_dom_sf"/>
</dbReference>
<dbReference type="eggNOG" id="ENOG502ZA6P">
    <property type="taxonomic scope" value="Bacteria"/>
</dbReference>
<dbReference type="SUPFAM" id="SSF56112">
    <property type="entry name" value="Protein kinase-like (PK-like)"/>
    <property type="match status" value="1"/>
</dbReference>
<dbReference type="STRING" id="592026.GCWU0000282_002261"/>
<comment type="caution">
    <text evidence="1">The sequence shown here is derived from an EMBL/GenBank/DDBJ whole genome shotgun (WGS) entry which is preliminary data.</text>
</comment>
<dbReference type="Gene3D" id="1.10.510.10">
    <property type="entry name" value="Transferase(Phosphotransferase) domain 1"/>
    <property type="match status" value="1"/>
</dbReference>
<dbReference type="Proteomes" id="UP000018227">
    <property type="component" value="Unassembled WGS sequence"/>
</dbReference>
<sequence length="180" mass="21573">MNNTITVNKKEYTIIKLLGKGKGGYSYLVNNDGLLFTLKQIHHEPCEYYRFGNKIEAELRDYERLLQIGIMLPKLIYCDKEKEIIIKEFIDGKTIVEIIKDGEFKEDYLKQVMEMQKICRNNNLNIDWYPTNFIVQNGKLYYVDYECNQYMDEWSFENWGSKYWSETEKFKEAFGKEENA</sequence>
<protein>
    <recommendedName>
        <fullName evidence="3">Protein kinase domain-containing protein</fullName>
    </recommendedName>
</protein>
<dbReference type="HOGENOM" id="CLU_110255_0_0_9"/>
<reference evidence="1 2" key="1">
    <citation type="submission" date="2013-06" db="EMBL/GenBank/DDBJ databases">
        <authorList>
            <person name="Weinstock G."/>
            <person name="Sodergren E."/>
            <person name="Clifton S."/>
            <person name="Fulton L."/>
            <person name="Fulton B."/>
            <person name="Courtney L."/>
            <person name="Fronick C."/>
            <person name="Harrison M."/>
            <person name="Strong C."/>
            <person name="Farmer C."/>
            <person name="Delahaunty K."/>
            <person name="Markovic C."/>
            <person name="Hall O."/>
            <person name="Minx P."/>
            <person name="Tomlinson C."/>
            <person name="Mitreva M."/>
            <person name="Nelson J."/>
            <person name="Hou S."/>
            <person name="Wollam A."/>
            <person name="Pepin K.H."/>
            <person name="Johnson M."/>
            <person name="Bhonagiri V."/>
            <person name="Nash W.E."/>
            <person name="Warren W."/>
            <person name="Chinwalla A."/>
            <person name="Mardis E.R."/>
            <person name="Wilson R.K."/>
        </authorList>
    </citation>
    <scope>NUCLEOTIDE SEQUENCE [LARGE SCALE GENOMIC DNA]</scope>
    <source>
        <strain evidence="1 2">ATCC 51271</strain>
    </source>
</reference>
<keyword evidence="2" id="KW-1185">Reference proteome</keyword>
<evidence type="ECO:0000313" key="1">
    <source>
        <dbReference type="EMBL" id="ESL02127.1"/>
    </source>
</evidence>
<dbReference type="Gene3D" id="3.30.200.20">
    <property type="entry name" value="Phosphorylase Kinase, domain 1"/>
    <property type="match status" value="1"/>
</dbReference>
<evidence type="ECO:0008006" key="3">
    <source>
        <dbReference type="Google" id="ProtNLM"/>
    </source>
</evidence>